<dbReference type="eggNOG" id="COG1396">
    <property type="taxonomic scope" value="Bacteria"/>
</dbReference>
<dbReference type="STRING" id="1449976.KALB_5655"/>
<dbReference type="Gene3D" id="3.30.450.180">
    <property type="match status" value="1"/>
</dbReference>
<name>W5WDT7_9PSEU</name>
<proteinExistence type="predicted"/>
<dbReference type="PATRIC" id="fig|1449976.3.peg.5678"/>
<dbReference type="SMART" id="SM00530">
    <property type="entry name" value="HTH_XRE"/>
    <property type="match status" value="1"/>
</dbReference>
<dbReference type="Pfam" id="PF13560">
    <property type="entry name" value="HTH_31"/>
    <property type="match status" value="1"/>
</dbReference>
<dbReference type="HOGENOM" id="CLU_057862_1_0_11"/>
<dbReference type="AlphaFoldDB" id="W5WDT7"/>
<feature type="domain" description="HTH cro/C1-type" evidence="1">
    <location>
        <begin position="32"/>
        <end position="83"/>
    </location>
</feature>
<evidence type="ECO:0000313" key="2">
    <source>
        <dbReference type="EMBL" id="AHH99017.1"/>
    </source>
</evidence>
<dbReference type="InterPro" id="IPR001387">
    <property type="entry name" value="Cro/C1-type_HTH"/>
</dbReference>
<sequence length="296" mass="32201">MGPENEVRSFLTSRRARITPKNAGLPVYGGNRRVAGLRREEVALLAGVSTDYYNRLERGNLRGVSVNVLDSVARALQLDEAEHAYLRDLARAANATSAVRRSASPQVVRPAHQLLLGAMPGAAAAILNRRMDLLATNQLGRALFADIFSSSEQPANLARFAFLDPRGRGFYTDWEKTADDAVAVLRSAVGSNPDDHQLSSLIGELLARSDDFATRWAAHNVRFHCTGTKRLHHPVVGDLALTFVSMDLGVNPGLTMLAYIAEVGSTSEDALRMLASWAATQEPRTDLHLSPSPNEH</sequence>
<reference evidence="2 3" key="1">
    <citation type="journal article" date="2014" name="BMC Genomics">
        <title>Complete genome sequence of producer of the glycopeptide antibiotic Aculeximycin Kutzneria albida DSM 43870T, a representative of minor genus of Pseudonocardiaceae.</title>
        <authorList>
            <person name="Rebets Y."/>
            <person name="Tokovenko B."/>
            <person name="Lushchyk I."/>
            <person name="Ruckert C."/>
            <person name="Zaburannyi N."/>
            <person name="Bechthold A."/>
            <person name="Kalinowski J."/>
            <person name="Luzhetskyy A."/>
        </authorList>
    </citation>
    <scope>NUCLEOTIDE SEQUENCE [LARGE SCALE GENOMIC DNA]</scope>
    <source>
        <strain evidence="2">DSM 43870</strain>
    </source>
</reference>
<dbReference type="GO" id="GO:0003677">
    <property type="term" value="F:DNA binding"/>
    <property type="evidence" value="ECO:0007669"/>
    <property type="project" value="InterPro"/>
</dbReference>
<keyword evidence="3" id="KW-1185">Reference proteome</keyword>
<dbReference type="PANTHER" id="PTHR35010">
    <property type="entry name" value="BLL4672 PROTEIN-RELATED"/>
    <property type="match status" value="1"/>
</dbReference>
<dbReference type="OrthoDB" id="4790304at2"/>
<dbReference type="EMBL" id="CP007155">
    <property type="protein sequence ID" value="AHH99017.1"/>
    <property type="molecule type" value="Genomic_DNA"/>
</dbReference>
<dbReference type="KEGG" id="kal:KALB_5655"/>
<gene>
    <name evidence="2" type="ORF">KALB_5655</name>
</gene>
<evidence type="ECO:0000313" key="3">
    <source>
        <dbReference type="Proteomes" id="UP000019225"/>
    </source>
</evidence>
<dbReference type="CDD" id="cd00093">
    <property type="entry name" value="HTH_XRE"/>
    <property type="match status" value="1"/>
</dbReference>
<accession>W5WDT7</accession>
<dbReference type="PANTHER" id="PTHR35010:SF2">
    <property type="entry name" value="BLL4672 PROTEIN"/>
    <property type="match status" value="1"/>
</dbReference>
<organism evidence="2 3">
    <name type="scientific">Kutzneria albida DSM 43870</name>
    <dbReference type="NCBI Taxonomy" id="1449976"/>
    <lineage>
        <taxon>Bacteria</taxon>
        <taxon>Bacillati</taxon>
        <taxon>Actinomycetota</taxon>
        <taxon>Actinomycetes</taxon>
        <taxon>Pseudonocardiales</taxon>
        <taxon>Pseudonocardiaceae</taxon>
        <taxon>Kutzneria</taxon>
    </lineage>
</organism>
<dbReference type="Proteomes" id="UP000019225">
    <property type="component" value="Chromosome"/>
</dbReference>
<dbReference type="Gene3D" id="1.10.260.40">
    <property type="entry name" value="lambda repressor-like DNA-binding domains"/>
    <property type="match status" value="1"/>
</dbReference>
<dbReference type="InterPro" id="IPR010982">
    <property type="entry name" value="Lambda_DNA-bd_dom_sf"/>
</dbReference>
<dbReference type="RefSeq" id="WP_025358957.1">
    <property type="nucleotide sequence ID" value="NZ_CP007155.1"/>
</dbReference>
<dbReference type="PROSITE" id="PS50943">
    <property type="entry name" value="HTH_CROC1"/>
    <property type="match status" value="1"/>
</dbReference>
<dbReference type="InterPro" id="IPR041413">
    <property type="entry name" value="MLTR_LBD"/>
</dbReference>
<dbReference type="Pfam" id="PF17765">
    <property type="entry name" value="MLTR_LBD"/>
    <property type="match status" value="1"/>
</dbReference>
<protein>
    <recommendedName>
        <fullName evidence="1">HTH cro/C1-type domain-containing protein</fullName>
    </recommendedName>
</protein>
<dbReference type="SUPFAM" id="SSF47413">
    <property type="entry name" value="lambda repressor-like DNA-binding domains"/>
    <property type="match status" value="1"/>
</dbReference>
<evidence type="ECO:0000259" key="1">
    <source>
        <dbReference type="PROSITE" id="PS50943"/>
    </source>
</evidence>